<reference evidence="1" key="1">
    <citation type="submission" date="2022-07" db="EMBL/GenBank/DDBJ databases">
        <title>Phylogenomic reconstructions and comparative analyses of Kickxellomycotina fungi.</title>
        <authorList>
            <person name="Reynolds N.K."/>
            <person name="Stajich J.E."/>
            <person name="Barry K."/>
            <person name="Grigoriev I.V."/>
            <person name="Crous P."/>
            <person name="Smith M.E."/>
        </authorList>
    </citation>
    <scope>NUCLEOTIDE SEQUENCE</scope>
    <source>
        <strain evidence="1">CBS 190363</strain>
    </source>
</reference>
<accession>A0ACC1LWI7</accession>
<dbReference type="EC" id="2.7.4.21" evidence="1"/>
<feature type="non-terminal residue" evidence="1">
    <location>
        <position position="441"/>
    </location>
</feature>
<sequence>MHSFRVHLASTDQLESTLSDSTKTGASVQASSAPLYAARRRRRRRTLQRGDLGADDNVSTRPPASYEDQATAVAPPAPKSLPRPPMQEKFYQHHGGQPPLTMPQPTLSAESYLRGSHATAMHGTSVESALKAAAVVPKSYQLIQNRAHYRLRSKSPHRSYSEPPGVWLDINDSEDDDEFSSMEGGAAGIDDGDDDSFSYYGADSLHLSGDEMASASASPATRHRSVFGTTMHPPDWPEEERTIHSSEVEAPNHGSGGPQLPSASRSTATAPSSHLHAEHISHWRDGNMTPPSLALTPFVNQVGGHTPFLKFSGSAICKPMNERERRFYEAVDYLHRDLYKFVPSCLGVVNVTYRKPQGGGDPVPEVVLEQNLHILPSCLARQLVPTPGGQPKCTAAPGSFGARKMHLSGAWREMQEHILKEALSPRALKARARQQARIRER</sequence>
<comment type="caution">
    <text evidence="1">The sequence shown here is derived from an EMBL/GenBank/DDBJ whole genome shotgun (WGS) entry which is preliminary data.</text>
</comment>
<protein>
    <submittedName>
        <fullName evidence="1">Inositol polyphosphate kinase kcs1</fullName>
        <ecNumber evidence="1">2.7.4.21</ecNumber>
    </submittedName>
</protein>
<evidence type="ECO:0000313" key="1">
    <source>
        <dbReference type="EMBL" id="KAJ2884279.1"/>
    </source>
</evidence>
<gene>
    <name evidence="1" type="primary">KCS1_2</name>
    <name evidence="1" type="ORF">IWW38_005444</name>
</gene>
<keyword evidence="2" id="KW-1185">Reference proteome</keyword>
<evidence type="ECO:0000313" key="2">
    <source>
        <dbReference type="Proteomes" id="UP001139981"/>
    </source>
</evidence>
<keyword evidence="1" id="KW-0418">Kinase</keyword>
<organism evidence="1 2">
    <name type="scientific">Coemansia aciculifera</name>
    <dbReference type="NCBI Taxonomy" id="417176"/>
    <lineage>
        <taxon>Eukaryota</taxon>
        <taxon>Fungi</taxon>
        <taxon>Fungi incertae sedis</taxon>
        <taxon>Zoopagomycota</taxon>
        <taxon>Kickxellomycotina</taxon>
        <taxon>Kickxellomycetes</taxon>
        <taxon>Kickxellales</taxon>
        <taxon>Kickxellaceae</taxon>
        <taxon>Coemansia</taxon>
    </lineage>
</organism>
<proteinExistence type="predicted"/>
<keyword evidence="1" id="KW-0808">Transferase</keyword>
<dbReference type="Proteomes" id="UP001139981">
    <property type="component" value="Unassembled WGS sequence"/>
</dbReference>
<name>A0ACC1LWI7_9FUNG</name>
<dbReference type="EMBL" id="JANBVB010002546">
    <property type="protein sequence ID" value="KAJ2884279.1"/>
    <property type="molecule type" value="Genomic_DNA"/>
</dbReference>